<proteinExistence type="predicted"/>
<evidence type="ECO:0000313" key="6">
    <source>
        <dbReference type="Proteomes" id="UP000321172"/>
    </source>
</evidence>
<keyword evidence="2" id="KW-0238">DNA-binding</keyword>
<dbReference type="KEGG" id="ngf:FRF71_05415"/>
<evidence type="ECO:0000256" key="1">
    <source>
        <dbReference type="ARBA" id="ARBA00023015"/>
    </source>
</evidence>
<dbReference type="PROSITE" id="PS00041">
    <property type="entry name" value="HTH_ARAC_FAMILY_1"/>
    <property type="match status" value="1"/>
</dbReference>
<feature type="domain" description="HTH araC/xylS-type" evidence="4">
    <location>
        <begin position="197"/>
        <end position="294"/>
    </location>
</feature>
<dbReference type="GO" id="GO:0003700">
    <property type="term" value="F:DNA-binding transcription factor activity"/>
    <property type="evidence" value="ECO:0007669"/>
    <property type="project" value="InterPro"/>
</dbReference>
<evidence type="ECO:0000259" key="4">
    <source>
        <dbReference type="PROSITE" id="PS01124"/>
    </source>
</evidence>
<sequence>MSLHEALKIGCMSALLPKATASGLNGSAGVCAIGKMVYWDCMTLLAQTRIAMWQGGSLWVVDVVKPGSRTETHAHHAVQISISLGGWMRFEAEDTALDSPAVIIAPNAPHVFESSGVIAHLFIDPDSRSGRTVARSLLQQAKLAPVPFDKLRPLSDAVLSAFRADEGGINKLELLGRQLVEQLTGGVVGDAPDLRVRKLMAAAGENLDRAISLRDFEGLSGLSASRLRHLFVEETGLPFRTYLLWLRLSRATALMAEGHPMTVVAHEAGFADSAHFSRTFKRMFGISPTSLRIL</sequence>
<dbReference type="Pfam" id="PF12833">
    <property type="entry name" value="HTH_18"/>
    <property type="match status" value="1"/>
</dbReference>
<organism evidence="5 6">
    <name type="scientific">Novosphingobium ginsenosidimutans</name>
    <dbReference type="NCBI Taxonomy" id="1176536"/>
    <lineage>
        <taxon>Bacteria</taxon>
        <taxon>Pseudomonadati</taxon>
        <taxon>Pseudomonadota</taxon>
        <taxon>Alphaproteobacteria</taxon>
        <taxon>Sphingomonadales</taxon>
        <taxon>Sphingomonadaceae</taxon>
        <taxon>Novosphingobium</taxon>
    </lineage>
</organism>
<accession>A0A5B8S4H5</accession>
<dbReference type="InterPro" id="IPR050204">
    <property type="entry name" value="AraC_XylS_family_regulators"/>
</dbReference>
<dbReference type="RefSeq" id="WP_147089595.1">
    <property type="nucleotide sequence ID" value="NZ_BAABJD010000001.1"/>
</dbReference>
<dbReference type="EMBL" id="CP042345">
    <property type="protein sequence ID" value="QEA15617.1"/>
    <property type="molecule type" value="Genomic_DNA"/>
</dbReference>
<name>A0A5B8S4H5_9SPHN</name>
<dbReference type="SUPFAM" id="SSF46689">
    <property type="entry name" value="Homeodomain-like"/>
    <property type="match status" value="1"/>
</dbReference>
<protein>
    <submittedName>
        <fullName evidence="5">Helix-turn-helix transcriptional regulator</fullName>
    </submittedName>
</protein>
<evidence type="ECO:0000313" key="5">
    <source>
        <dbReference type="EMBL" id="QEA15617.1"/>
    </source>
</evidence>
<keyword evidence="3" id="KW-0804">Transcription</keyword>
<dbReference type="InterPro" id="IPR009057">
    <property type="entry name" value="Homeodomain-like_sf"/>
</dbReference>
<dbReference type="InterPro" id="IPR018062">
    <property type="entry name" value="HTH_AraC-typ_CS"/>
</dbReference>
<evidence type="ECO:0000256" key="3">
    <source>
        <dbReference type="ARBA" id="ARBA00023163"/>
    </source>
</evidence>
<dbReference type="Gene3D" id="1.10.10.60">
    <property type="entry name" value="Homeodomain-like"/>
    <property type="match status" value="1"/>
</dbReference>
<dbReference type="Proteomes" id="UP000321172">
    <property type="component" value="Chromosome"/>
</dbReference>
<dbReference type="GO" id="GO:0043565">
    <property type="term" value="F:sequence-specific DNA binding"/>
    <property type="evidence" value="ECO:0007669"/>
    <property type="project" value="InterPro"/>
</dbReference>
<keyword evidence="6" id="KW-1185">Reference proteome</keyword>
<dbReference type="PROSITE" id="PS01124">
    <property type="entry name" value="HTH_ARAC_FAMILY_2"/>
    <property type="match status" value="1"/>
</dbReference>
<reference evidence="5 6" key="1">
    <citation type="journal article" date="2013" name="J. Microbiol. Biotechnol.">
        <title>Novosphingobium ginsenosidimutans sp. nov., with the ability to convert ginsenoside.</title>
        <authorList>
            <person name="Kim J.K."/>
            <person name="He D."/>
            <person name="Liu Q.M."/>
            <person name="Park H.Y."/>
            <person name="Jung M.S."/>
            <person name="Yoon M.H."/>
            <person name="Kim S.C."/>
            <person name="Im W.T."/>
        </authorList>
    </citation>
    <scope>NUCLEOTIDE SEQUENCE [LARGE SCALE GENOMIC DNA]</scope>
    <source>
        <strain evidence="5 6">FW-6</strain>
    </source>
</reference>
<evidence type="ECO:0000256" key="2">
    <source>
        <dbReference type="ARBA" id="ARBA00023125"/>
    </source>
</evidence>
<dbReference type="SMART" id="SM00342">
    <property type="entry name" value="HTH_ARAC"/>
    <property type="match status" value="1"/>
</dbReference>
<keyword evidence="1" id="KW-0805">Transcription regulation</keyword>
<dbReference type="PANTHER" id="PTHR46796">
    <property type="entry name" value="HTH-TYPE TRANSCRIPTIONAL ACTIVATOR RHAS-RELATED"/>
    <property type="match status" value="1"/>
</dbReference>
<dbReference type="InterPro" id="IPR018060">
    <property type="entry name" value="HTH_AraC"/>
</dbReference>
<dbReference type="OrthoDB" id="7191628at2"/>
<dbReference type="InterPro" id="IPR020449">
    <property type="entry name" value="Tscrpt_reg_AraC-type_HTH"/>
</dbReference>
<dbReference type="PRINTS" id="PR00032">
    <property type="entry name" value="HTHARAC"/>
</dbReference>
<gene>
    <name evidence="5" type="ORF">FRF71_05415</name>
</gene>
<dbReference type="AlphaFoldDB" id="A0A5B8S4H5"/>